<dbReference type="Proteomes" id="UP000266895">
    <property type="component" value="Chromosome"/>
</dbReference>
<gene>
    <name evidence="2" type="ORF">NCTC11636_02530</name>
</gene>
<sequence length="193" mass="20781">MSCPSSRLPDSEHSPAVPPEDPGDTAPDRGAGRSGRDGSSPADTEGSHTEGSQWSARRRQAAAERARMLHARQDAEHRRAARIVASFVDVARSEGLEPVPLRVRGYGGGTARTGLTGWYLRGDRSVAIDVEGRFYVLVQPLGLRERLLGAAPRSEPVPMTLGEGGRDGDVMPLRMALDRLLPGWEERAAQPLA</sequence>
<evidence type="ECO:0000256" key="1">
    <source>
        <dbReference type="SAM" id="MobiDB-lite"/>
    </source>
</evidence>
<proteinExistence type="predicted"/>
<dbReference type="RefSeq" id="WP_126383620.1">
    <property type="nucleotide sequence ID" value="NZ_LR134350.1"/>
</dbReference>
<feature type="compositionally biased region" description="Basic and acidic residues" evidence="1">
    <location>
        <begin position="26"/>
        <end position="36"/>
    </location>
</feature>
<keyword evidence="3" id="KW-1185">Reference proteome</keyword>
<organism evidence="2 3">
    <name type="scientific">Actinomyces howellii</name>
    <dbReference type="NCBI Taxonomy" id="52771"/>
    <lineage>
        <taxon>Bacteria</taxon>
        <taxon>Bacillati</taxon>
        <taxon>Actinomycetota</taxon>
        <taxon>Actinomycetes</taxon>
        <taxon>Actinomycetales</taxon>
        <taxon>Actinomycetaceae</taxon>
        <taxon>Actinomyces</taxon>
    </lineage>
</organism>
<feature type="region of interest" description="Disordered" evidence="1">
    <location>
        <begin position="1"/>
        <end position="61"/>
    </location>
</feature>
<dbReference type="KEGG" id="ahw:NCTC11636_02530"/>
<dbReference type="AlphaFoldDB" id="A0A3S4UZD4"/>
<reference evidence="2 3" key="1">
    <citation type="submission" date="2018-12" db="EMBL/GenBank/DDBJ databases">
        <authorList>
            <consortium name="Pathogen Informatics"/>
        </authorList>
    </citation>
    <scope>NUCLEOTIDE SEQUENCE [LARGE SCALE GENOMIC DNA]</scope>
    <source>
        <strain evidence="2 3">NCTC11636</strain>
    </source>
</reference>
<protein>
    <submittedName>
        <fullName evidence="2">Uncharacterized protein</fullName>
    </submittedName>
</protein>
<evidence type="ECO:0000313" key="3">
    <source>
        <dbReference type="Proteomes" id="UP000266895"/>
    </source>
</evidence>
<evidence type="ECO:0000313" key="2">
    <source>
        <dbReference type="EMBL" id="VEG30055.1"/>
    </source>
</evidence>
<dbReference type="OrthoDB" id="3254362at2"/>
<dbReference type="EMBL" id="LR134350">
    <property type="protein sequence ID" value="VEG30055.1"/>
    <property type="molecule type" value="Genomic_DNA"/>
</dbReference>
<accession>A0A3S4UZD4</accession>
<name>A0A3S4UZD4_9ACTO</name>